<dbReference type="AlphaFoldDB" id="A0A4C1XRU8"/>
<reference evidence="1 2" key="1">
    <citation type="journal article" date="2019" name="Commun. Biol.">
        <title>The bagworm genome reveals a unique fibroin gene that provides high tensile strength.</title>
        <authorList>
            <person name="Kono N."/>
            <person name="Nakamura H."/>
            <person name="Ohtoshi R."/>
            <person name="Tomita M."/>
            <person name="Numata K."/>
            <person name="Arakawa K."/>
        </authorList>
    </citation>
    <scope>NUCLEOTIDE SEQUENCE [LARGE SCALE GENOMIC DNA]</scope>
</reference>
<gene>
    <name evidence="1" type="ORF">EVAR_48414_1</name>
</gene>
<proteinExistence type="predicted"/>
<dbReference type="OrthoDB" id="412981at2759"/>
<evidence type="ECO:0000313" key="1">
    <source>
        <dbReference type="EMBL" id="GBP65712.1"/>
    </source>
</evidence>
<dbReference type="Proteomes" id="UP000299102">
    <property type="component" value="Unassembled WGS sequence"/>
</dbReference>
<dbReference type="EMBL" id="BGZK01000937">
    <property type="protein sequence ID" value="GBP65712.1"/>
    <property type="molecule type" value="Genomic_DNA"/>
</dbReference>
<protein>
    <submittedName>
        <fullName evidence="1">Uncharacterized protein</fullName>
    </submittedName>
</protein>
<evidence type="ECO:0000313" key="2">
    <source>
        <dbReference type="Proteomes" id="UP000299102"/>
    </source>
</evidence>
<accession>A0A4C1XRU8</accession>
<comment type="caution">
    <text evidence="1">The sequence shown here is derived from an EMBL/GenBank/DDBJ whole genome shotgun (WGS) entry which is preliminary data.</text>
</comment>
<organism evidence="1 2">
    <name type="scientific">Eumeta variegata</name>
    <name type="common">Bagworm moth</name>
    <name type="synonym">Eumeta japonica</name>
    <dbReference type="NCBI Taxonomy" id="151549"/>
    <lineage>
        <taxon>Eukaryota</taxon>
        <taxon>Metazoa</taxon>
        <taxon>Ecdysozoa</taxon>
        <taxon>Arthropoda</taxon>
        <taxon>Hexapoda</taxon>
        <taxon>Insecta</taxon>
        <taxon>Pterygota</taxon>
        <taxon>Neoptera</taxon>
        <taxon>Endopterygota</taxon>
        <taxon>Lepidoptera</taxon>
        <taxon>Glossata</taxon>
        <taxon>Ditrysia</taxon>
        <taxon>Tineoidea</taxon>
        <taxon>Psychidae</taxon>
        <taxon>Oiketicinae</taxon>
        <taxon>Eumeta</taxon>
    </lineage>
</organism>
<keyword evidence="2" id="KW-1185">Reference proteome</keyword>
<name>A0A4C1XRU8_EUMVA</name>
<sequence length="88" mass="10118">MIYIIGLAYKGTAVLIRTDVMHETAAHYYKSMRAIGIRVGSVDKEIRLFVAYRPPGTPLCVYSWPKDTWAPRYVQRILIPFSNEINIT</sequence>